<dbReference type="Pfam" id="PF06892">
    <property type="entry name" value="Phage_CP76"/>
    <property type="match status" value="1"/>
</dbReference>
<reference evidence="1" key="2">
    <citation type="submission" date="2021-09" db="EMBL/GenBank/DDBJ databases">
        <authorList>
            <person name="Gilroy R."/>
        </authorList>
    </citation>
    <scope>NUCLEOTIDE SEQUENCE</scope>
    <source>
        <strain evidence="1">ChiGjej2B2-19336</strain>
    </source>
</reference>
<dbReference type="InterPro" id="IPR009679">
    <property type="entry name" value="Phage_186_CII-like"/>
</dbReference>
<sequence length="117" mass="12500">MVSELSTLIHNLVLDNPVPAKDLAKAIGKPYSTLLREVNPYDTGAKLGAETLLQIMLQTGNTKPLEYMAGKLGYALVSSRAEALHVTPGAFQAQPVGTQLGAPMLEAGQSGERERRI</sequence>
<dbReference type="AlphaFoldDB" id="A0A921AWV0"/>
<proteinExistence type="predicted"/>
<dbReference type="RefSeq" id="WP_304122634.1">
    <property type="nucleotide sequence ID" value="NZ_DYZA01000164.1"/>
</dbReference>
<accession>A0A921AWV0</accession>
<name>A0A921AWV0_9BACT</name>
<comment type="caution">
    <text evidence="1">The sequence shown here is derived from an EMBL/GenBank/DDBJ whole genome shotgun (WGS) entry which is preliminary data.</text>
</comment>
<dbReference type="Proteomes" id="UP000698963">
    <property type="component" value="Unassembled WGS sequence"/>
</dbReference>
<gene>
    <name evidence="1" type="ORF">K8W16_08060</name>
</gene>
<organism evidence="1 2">
    <name type="scientific">Mailhella massiliensis</name>
    <dbReference type="NCBI Taxonomy" id="1903261"/>
    <lineage>
        <taxon>Bacteria</taxon>
        <taxon>Pseudomonadati</taxon>
        <taxon>Thermodesulfobacteriota</taxon>
        <taxon>Desulfovibrionia</taxon>
        <taxon>Desulfovibrionales</taxon>
        <taxon>Desulfovibrionaceae</taxon>
        <taxon>Mailhella</taxon>
    </lineage>
</organism>
<evidence type="ECO:0000313" key="1">
    <source>
        <dbReference type="EMBL" id="HJD97584.1"/>
    </source>
</evidence>
<reference evidence="1" key="1">
    <citation type="journal article" date="2021" name="PeerJ">
        <title>Extensive microbial diversity within the chicken gut microbiome revealed by metagenomics and culture.</title>
        <authorList>
            <person name="Gilroy R."/>
            <person name="Ravi A."/>
            <person name="Getino M."/>
            <person name="Pursley I."/>
            <person name="Horton D.L."/>
            <person name="Alikhan N.F."/>
            <person name="Baker D."/>
            <person name="Gharbi K."/>
            <person name="Hall N."/>
            <person name="Watson M."/>
            <person name="Adriaenssens E.M."/>
            <person name="Foster-Nyarko E."/>
            <person name="Jarju S."/>
            <person name="Secka A."/>
            <person name="Antonio M."/>
            <person name="Oren A."/>
            <person name="Chaudhuri R.R."/>
            <person name="La Ragione R."/>
            <person name="Hildebrand F."/>
            <person name="Pallen M.J."/>
        </authorList>
    </citation>
    <scope>NUCLEOTIDE SEQUENCE</scope>
    <source>
        <strain evidence="1">ChiGjej2B2-19336</strain>
    </source>
</reference>
<evidence type="ECO:0000313" key="2">
    <source>
        <dbReference type="Proteomes" id="UP000698963"/>
    </source>
</evidence>
<protein>
    <submittedName>
        <fullName evidence="1">Amino acid-binding protein</fullName>
    </submittedName>
</protein>
<dbReference type="EMBL" id="DYZA01000164">
    <property type="protein sequence ID" value="HJD97584.1"/>
    <property type="molecule type" value="Genomic_DNA"/>
</dbReference>
<dbReference type="GO" id="GO:0003677">
    <property type="term" value="F:DNA binding"/>
    <property type="evidence" value="ECO:0007669"/>
    <property type="project" value="InterPro"/>
</dbReference>